<dbReference type="AlphaFoldDB" id="A0A843V3T4"/>
<protein>
    <submittedName>
        <fullName evidence="2">Uncharacterized protein</fullName>
    </submittedName>
</protein>
<gene>
    <name evidence="2" type="ORF">Taro_023118</name>
</gene>
<evidence type="ECO:0000313" key="2">
    <source>
        <dbReference type="EMBL" id="MQL90525.1"/>
    </source>
</evidence>
<evidence type="ECO:0000313" key="3">
    <source>
        <dbReference type="Proteomes" id="UP000652761"/>
    </source>
</evidence>
<feature type="region of interest" description="Disordered" evidence="1">
    <location>
        <begin position="1"/>
        <end position="25"/>
    </location>
</feature>
<evidence type="ECO:0000256" key="1">
    <source>
        <dbReference type="SAM" id="MobiDB-lite"/>
    </source>
</evidence>
<proteinExistence type="predicted"/>
<comment type="caution">
    <text evidence="2">The sequence shown here is derived from an EMBL/GenBank/DDBJ whole genome shotgun (WGS) entry which is preliminary data.</text>
</comment>
<dbReference type="EMBL" id="NMUH01001249">
    <property type="protein sequence ID" value="MQL90525.1"/>
    <property type="molecule type" value="Genomic_DNA"/>
</dbReference>
<name>A0A843V3T4_COLES</name>
<keyword evidence="3" id="KW-1185">Reference proteome</keyword>
<dbReference type="Proteomes" id="UP000652761">
    <property type="component" value="Unassembled WGS sequence"/>
</dbReference>
<organism evidence="2 3">
    <name type="scientific">Colocasia esculenta</name>
    <name type="common">Wild taro</name>
    <name type="synonym">Arum esculentum</name>
    <dbReference type="NCBI Taxonomy" id="4460"/>
    <lineage>
        <taxon>Eukaryota</taxon>
        <taxon>Viridiplantae</taxon>
        <taxon>Streptophyta</taxon>
        <taxon>Embryophyta</taxon>
        <taxon>Tracheophyta</taxon>
        <taxon>Spermatophyta</taxon>
        <taxon>Magnoliopsida</taxon>
        <taxon>Liliopsida</taxon>
        <taxon>Araceae</taxon>
        <taxon>Aroideae</taxon>
        <taxon>Colocasieae</taxon>
        <taxon>Colocasia</taxon>
    </lineage>
</organism>
<reference evidence="2" key="1">
    <citation type="submission" date="2017-07" db="EMBL/GenBank/DDBJ databases">
        <title>Taro Niue Genome Assembly and Annotation.</title>
        <authorList>
            <person name="Atibalentja N."/>
            <person name="Keating K."/>
            <person name="Fields C.J."/>
        </authorList>
    </citation>
    <scope>NUCLEOTIDE SEQUENCE</scope>
    <source>
        <strain evidence="2">Niue_2</strain>
        <tissue evidence="2">Leaf</tissue>
    </source>
</reference>
<accession>A0A843V3T4</accession>
<sequence length="174" mass="19431">MRSASTTRVIGDHHRPLGNARRSSQRLLCHPSGADSTELQRIPWVAMLWQRCAHPLEVLAVPDDICGSDLGSSHLLHMIAHPSPPFAPSTTTKVKVGEDTSIGDRKSHRHRFCICLQLWRLLGRRWSKSSFSPLEKLFGNFHPHPSLGEGVVHGLTYPRGVAADNVRHPRDIHV</sequence>